<sequence length="228" mass="24322">MSEPDLPSERTRARERLSALMDGEADRELIAAVCSQWRQDEDDRAQWHAYHLIGDVLRSEDLGRRSTGDAAFLAGVRERLAREPVVLAPLARPQDDAAGIEARPAVAVGQRRGVVDLPVRRSPMLRMRRWAAPVGMAAGVALVAGAVLVTRPGALPGNELVSSPVPASAAVLANATQPVQVSGPSTAEGDNADMIRYVNAHQQYHGGAILAPAAGYLRSTSYEPVPAR</sequence>
<protein>
    <submittedName>
        <fullName evidence="3">Sigma-E factor negative regulatory protein RseA</fullName>
    </submittedName>
</protein>
<keyword evidence="4" id="KW-1185">Reference proteome</keyword>
<dbReference type="EMBL" id="JABSNM010000015">
    <property type="protein sequence ID" value="NRT57378.1"/>
    <property type="molecule type" value="Genomic_DNA"/>
</dbReference>
<dbReference type="Proteomes" id="UP001516061">
    <property type="component" value="Unassembled WGS sequence"/>
</dbReference>
<dbReference type="Pfam" id="PF03872">
    <property type="entry name" value="RseA_N"/>
    <property type="match status" value="1"/>
</dbReference>
<name>A0ABX2G4Y3_9BURK</name>
<dbReference type="CDD" id="cd16328">
    <property type="entry name" value="RseA_N"/>
    <property type="match status" value="1"/>
</dbReference>
<dbReference type="InterPro" id="IPR036147">
    <property type="entry name" value="Anti-sigma_E_RseA_N_sf"/>
</dbReference>
<dbReference type="InterPro" id="IPR052383">
    <property type="entry name" value="Anti-sigma-E_RseA-like"/>
</dbReference>
<proteinExistence type="predicted"/>
<reference evidence="3 4" key="1">
    <citation type="submission" date="2020-05" db="EMBL/GenBank/DDBJ databases">
        <title>Genomic Encyclopedia of Type Strains, Phase IV (KMG-V): Genome sequencing to study the core and pangenomes of soil and plant-associated prokaryotes.</title>
        <authorList>
            <person name="Whitman W."/>
        </authorList>
    </citation>
    <scope>NUCLEOTIDE SEQUENCE [LARGE SCALE GENOMIC DNA]</scope>
    <source>
        <strain evidence="3 4">C29</strain>
    </source>
</reference>
<dbReference type="SUPFAM" id="SSF89069">
    <property type="entry name" value="N-terminal, cytoplasmic domain of anti-sigmaE factor RseA"/>
    <property type="match status" value="1"/>
</dbReference>
<keyword evidence="1" id="KW-0472">Membrane</keyword>
<accession>A0ABX2G4Y3</accession>
<keyword evidence="1" id="KW-1133">Transmembrane helix</keyword>
<feature type="domain" description="Anti sigma-E protein RseA N-terminal" evidence="2">
    <location>
        <begin position="14"/>
        <end position="93"/>
    </location>
</feature>
<organism evidence="3 4">
    <name type="scientific">Sphaerotilus uruguayifluvii</name>
    <dbReference type="NCBI Taxonomy" id="2735897"/>
    <lineage>
        <taxon>Bacteria</taxon>
        <taxon>Pseudomonadati</taxon>
        <taxon>Pseudomonadota</taxon>
        <taxon>Betaproteobacteria</taxon>
        <taxon>Burkholderiales</taxon>
        <taxon>Sphaerotilaceae</taxon>
        <taxon>Sphaerotilus</taxon>
    </lineage>
</organism>
<evidence type="ECO:0000256" key="1">
    <source>
        <dbReference type="SAM" id="Phobius"/>
    </source>
</evidence>
<evidence type="ECO:0000313" key="3">
    <source>
        <dbReference type="EMBL" id="NRT57378.1"/>
    </source>
</evidence>
<dbReference type="InterPro" id="IPR005572">
    <property type="entry name" value="Anti-sigma_E_RseA_N"/>
</dbReference>
<dbReference type="RefSeq" id="WP_173806351.1">
    <property type="nucleotide sequence ID" value="NZ_JABSNM010000015.1"/>
</dbReference>
<gene>
    <name evidence="3" type="ORF">HNQ01_003133</name>
</gene>
<feature type="transmembrane region" description="Helical" evidence="1">
    <location>
        <begin position="130"/>
        <end position="149"/>
    </location>
</feature>
<dbReference type="PANTHER" id="PTHR38104:SF1">
    <property type="entry name" value="ANTI-SIGMA-E FACTOR RSEA"/>
    <property type="match status" value="1"/>
</dbReference>
<evidence type="ECO:0000259" key="2">
    <source>
        <dbReference type="Pfam" id="PF03872"/>
    </source>
</evidence>
<evidence type="ECO:0000313" key="4">
    <source>
        <dbReference type="Proteomes" id="UP001516061"/>
    </source>
</evidence>
<dbReference type="Gene3D" id="1.10.10.880">
    <property type="entry name" value="Anti sigma-E protein RseA, N-terminal domain"/>
    <property type="match status" value="1"/>
</dbReference>
<comment type="caution">
    <text evidence="3">The sequence shown here is derived from an EMBL/GenBank/DDBJ whole genome shotgun (WGS) entry which is preliminary data.</text>
</comment>
<keyword evidence="1" id="KW-0812">Transmembrane</keyword>
<dbReference type="PANTHER" id="PTHR38104">
    <property type="match status" value="1"/>
</dbReference>